<dbReference type="Proteomes" id="UP000237056">
    <property type="component" value="Unassembled WGS sequence"/>
</dbReference>
<evidence type="ECO:0000313" key="3">
    <source>
        <dbReference type="EMBL" id="POS02043.1"/>
    </source>
</evidence>
<dbReference type="OrthoDB" id="1422484at2"/>
<evidence type="ECO:0000259" key="2">
    <source>
        <dbReference type="Pfam" id="PF10988"/>
    </source>
</evidence>
<protein>
    <submittedName>
        <fullName evidence="3">Putative autotransporter adhesin-like protein</fullName>
    </submittedName>
</protein>
<comment type="caution">
    <text evidence="3">The sequence shown here is derived from an EMBL/GenBank/DDBJ whole genome shotgun (WGS) entry which is preliminary data.</text>
</comment>
<dbReference type="PROSITE" id="PS51257">
    <property type="entry name" value="PROKAR_LIPOPROTEIN"/>
    <property type="match status" value="1"/>
</dbReference>
<feature type="region of interest" description="Disordered" evidence="1">
    <location>
        <begin position="223"/>
        <end position="247"/>
    </location>
</feature>
<evidence type="ECO:0000256" key="1">
    <source>
        <dbReference type="SAM" id="MobiDB-lite"/>
    </source>
</evidence>
<keyword evidence="4" id="KW-1185">Reference proteome</keyword>
<sequence>MARTIFHFTKYIVVVWLLLIMTSCKYTIGNQIEGNGKVKTENREINDPFSKIKVSQGIHVIVEQANNTSVTINADENLLQYISTRVEHGVLIISTNKSYETQNDIEVNVKMPIIDGFDTSSASSITNLGKLKGNKLELNSSSGSEITLESIEFAQVNADASSGSEITLKGKTFNYSVDASSGSSINSENLLANTIIAKASSGSSLDVHPLVSLTAKASSGSSINYDGSPKNVTQDSSSGASIQSTRN</sequence>
<organism evidence="3 4">
    <name type="scientific">Flavobacterium croceum DSM 17960</name>
    <dbReference type="NCBI Taxonomy" id="1121886"/>
    <lineage>
        <taxon>Bacteria</taxon>
        <taxon>Pseudomonadati</taxon>
        <taxon>Bacteroidota</taxon>
        <taxon>Flavobacteriia</taxon>
        <taxon>Flavobacteriales</taxon>
        <taxon>Flavobacteriaceae</taxon>
        <taxon>Flavobacterium</taxon>
    </lineage>
</organism>
<dbReference type="EMBL" id="PQNY01000006">
    <property type="protein sequence ID" value="POS02043.1"/>
    <property type="molecule type" value="Genomic_DNA"/>
</dbReference>
<dbReference type="Gene3D" id="2.160.20.120">
    <property type="match status" value="1"/>
</dbReference>
<accession>A0A2S4N9B2</accession>
<dbReference type="Pfam" id="PF10988">
    <property type="entry name" value="DUF2807"/>
    <property type="match status" value="1"/>
</dbReference>
<dbReference type="RefSeq" id="WP_103725813.1">
    <property type="nucleotide sequence ID" value="NZ_PQNY01000006.1"/>
</dbReference>
<evidence type="ECO:0000313" key="4">
    <source>
        <dbReference type="Proteomes" id="UP000237056"/>
    </source>
</evidence>
<proteinExistence type="predicted"/>
<feature type="domain" description="Putative auto-transporter adhesin head GIN" evidence="2">
    <location>
        <begin position="48"/>
        <end position="229"/>
    </location>
</feature>
<dbReference type="InterPro" id="IPR021255">
    <property type="entry name" value="DUF2807"/>
</dbReference>
<gene>
    <name evidence="3" type="ORF">Q361_106106</name>
</gene>
<reference evidence="3 4" key="1">
    <citation type="submission" date="2018-01" db="EMBL/GenBank/DDBJ databases">
        <title>Genomic Encyclopedia of Type Strains, Phase I: the one thousand microbial genomes (KMG-I) project.</title>
        <authorList>
            <person name="Goeker M."/>
        </authorList>
    </citation>
    <scope>NUCLEOTIDE SEQUENCE [LARGE SCALE GENOMIC DNA]</scope>
    <source>
        <strain evidence="3 4">DSM 17960</strain>
    </source>
</reference>
<name>A0A2S4N9B2_9FLAO</name>
<dbReference type="AlphaFoldDB" id="A0A2S4N9B2"/>